<feature type="signal peptide" evidence="1">
    <location>
        <begin position="1"/>
        <end position="22"/>
    </location>
</feature>
<gene>
    <name evidence="2" type="ORF">VSU01S_35610</name>
</gene>
<dbReference type="RefSeq" id="WP_119010081.1">
    <property type="nucleotide sequence ID" value="NZ_BJXK01000020.1"/>
</dbReference>
<evidence type="ECO:0000313" key="2">
    <source>
        <dbReference type="EMBL" id="GEM81316.1"/>
    </source>
</evidence>
<dbReference type="Proteomes" id="UP000321113">
    <property type="component" value="Unassembled WGS sequence"/>
</dbReference>
<reference evidence="2 3" key="1">
    <citation type="submission" date="2019-07" db="EMBL/GenBank/DDBJ databases">
        <title>Whole genome shotgun sequence of Vibrio superstes NBRC 103154.</title>
        <authorList>
            <person name="Hosoyama A."/>
            <person name="Uohara A."/>
            <person name="Ohji S."/>
            <person name="Ichikawa N."/>
        </authorList>
    </citation>
    <scope>NUCLEOTIDE SEQUENCE [LARGE SCALE GENOMIC DNA]</scope>
    <source>
        <strain evidence="2 3">NBRC 103154</strain>
    </source>
</reference>
<organism evidence="2 3">
    <name type="scientific">Vibrio superstes NBRC 103154</name>
    <dbReference type="NCBI Taxonomy" id="1219062"/>
    <lineage>
        <taxon>Bacteria</taxon>
        <taxon>Pseudomonadati</taxon>
        <taxon>Pseudomonadota</taxon>
        <taxon>Gammaproteobacteria</taxon>
        <taxon>Vibrionales</taxon>
        <taxon>Vibrionaceae</taxon>
        <taxon>Vibrio</taxon>
    </lineage>
</organism>
<evidence type="ECO:0008006" key="4">
    <source>
        <dbReference type="Google" id="ProtNLM"/>
    </source>
</evidence>
<keyword evidence="3" id="KW-1185">Reference proteome</keyword>
<proteinExistence type="predicted"/>
<comment type="caution">
    <text evidence="2">The sequence shown here is derived from an EMBL/GenBank/DDBJ whole genome shotgun (WGS) entry which is preliminary data.</text>
</comment>
<protein>
    <recommendedName>
        <fullName evidence="4">Porin</fullName>
    </recommendedName>
</protein>
<dbReference type="EMBL" id="BJXK01000020">
    <property type="protein sequence ID" value="GEM81316.1"/>
    <property type="molecule type" value="Genomic_DNA"/>
</dbReference>
<dbReference type="AlphaFoldDB" id="A0A511QX41"/>
<evidence type="ECO:0000256" key="1">
    <source>
        <dbReference type="SAM" id="SignalP"/>
    </source>
</evidence>
<evidence type="ECO:0000313" key="3">
    <source>
        <dbReference type="Proteomes" id="UP000321113"/>
    </source>
</evidence>
<accession>A0A511QX41</accession>
<keyword evidence="1" id="KW-0732">Signal</keyword>
<dbReference type="OrthoDB" id="9893622at2"/>
<feature type="chain" id="PRO_5021752091" description="Porin" evidence="1">
    <location>
        <begin position="23"/>
        <end position="254"/>
    </location>
</feature>
<sequence length="254" mass="28180">MKLNATTTAILIASLASTSALAASNEDTSSVTAGIGFDNYGASVKVQIDDQTEAHQTKGILEVKGIAGDSLGWSGSNERDDSIDSVRARYFNTDKASNFGSYVDTEYDVEQEKLDLSANITWRYQFNRLEILPYAGVGLTILNGEIPLEEHGIAADDHVTGYTLPGTYGQIGAYAKVNILDNLDFMYNPEWRSTLGGAAAYTNGYYNGDDTQFTNEIRLTYRITTNFDVQYHEEWDSEQDYSDATRGFEFNYKF</sequence>
<name>A0A511QX41_9VIBR</name>